<dbReference type="Pfam" id="PF00447">
    <property type="entry name" value="HSF_DNA-bind"/>
    <property type="match status" value="1"/>
</dbReference>
<accession>A0A1E7EJ65</accession>
<keyword evidence="3" id="KW-0539">Nucleus</keyword>
<dbReference type="GO" id="GO:0005634">
    <property type="term" value="C:nucleus"/>
    <property type="evidence" value="ECO:0007669"/>
    <property type="project" value="UniProtKB-SubCell"/>
</dbReference>
<dbReference type="Gene3D" id="1.10.10.10">
    <property type="entry name" value="Winged helix-like DNA-binding domain superfamily/Winged helix DNA-binding domain"/>
    <property type="match status" value="1"/>
</dbReference>
<evidence type="ECO:0000256" key="2">
    <source>
        <dbReference type="ARBA" id="ARBA00023125"/>
    </source>
</evidence>
<dbReference type="InterPro" id="IPR036390">
    <property type="entry name" value="WH_DNA-bd_sf"/>
</dbReference>
<sequence length="86" mass="10499">NKYGYENLISWMPDRKSFKIHVGNTKDETENAMFVKLLKQYFNQTKYDSFLRQLMLYNFKRIYKGPQRGVCKHVLFMEGRPDLFHR</sequence>
<dbReference type="Proteomes" id="UP000095751">
    <property type="component" value="Unassembled WGS sequence"/>
</dbReference>
<dbReference type="InterPro" id="IPR036388">
    <property type="entry name" value="WH-like_DNA-bd_sf"/>
</dbReference>
<proteinExistence type="predicted"/>
<evidence type="ECO:0000256" key="1">
    <source>
        <dbReference type="ARBA" id="ARBA00004123"/>
    </source>
</evidence>
<evidence type="ECO:0000259" key="4">
    <source>
        <dbReference type="Pfam" id="PF00447"/>
    </source>
</evidence>
<dbReference type="InParanoid" id="A0A1E7EJ65"/>
<feature type="non-terminal residue" evidence="5">
    <location>
        <position position="1"/>
    </location>
</feature>
<organism evidence="5 6">
    <name type="scientific">Fragilariopsis cylindrus CCMP1102</name>
    <dbReference type="NCBI Taxonomy" id="635003"/>
    <lineage>
        <taxon>Eukaryota</taxon>
        <taxon>Sar</taxon>
        <taxon>Stramenopiles</taxon>
        <taxon>Ochrophyta</taxon>
        <taxon>Bacillariophyta</taxon>
        <taxon>Bacillariophyceae</taxon>
        <taxon>Bacillariophycidae</taxon>
        <taxon>Bacillariales</taxon>
        <taxon>Bacillariaceae</taxon>
        <taxon>Fragilariopsis</taxon>
    </lineage>
</organism>
<dbReference type="GO" id="GO:0003700">
    <property type="term" value="F:DNA-binding transcription factor activity"/>
    <property type="evidence" value="ECO:0007669"/>
    <property type="project" value="InterPro"/>
</dbReference>
<comment type="subcellular location">
    <subcellularLocation>
        <location evidence="1">Nucleus</location>
    </subcellularLocation>
</comment>
<evidence type="ECO:0000313" key="5">
    <source>
        <dbReference type="EMBL" id="OEU05941.1"/>
    </source>
</evidence>
<evidence type="ECO:0000256" key="3">
    <source>
        <dbReference type="ARBA" id="ARBA00023242"/>
    </source>
</evidence>
<protein>
    <recommendedName>
        <fullName evidence="4">HSF-type DNA-binding domain-containing protein</fullName>
    </recommendedName>
</protein>
<name>A0A1E7EJ65_9STRA</name>
<feature type="non-terminal residue" evidence="5">
    <location>
        <position position="86"/>
    </location>
</feature>
<feature type="domain" description="HSF-type DNA-binding" evidence="4">
    <location>
        <begin position="5"/>
        <end position="83"/>
    </location>
</feature>
<dbReference type="OrthoDB" id="60033at2759"/>
<dbReference type="InterPro" id="IPR000232">
    <property type="entry name" value="HSF_DNA-bd"/>
</dbReference>
<dbReference type="KEGG" id="fcy:FRACYDRAFT_155280"/>
<keyword evidence="2" id="KW-0238">DNA-binding</keyword>
<dbReference type="GO" id="GO:0043565">
    <property type="term" value="F:sequence-specific DNA binding"/>
    <property type="evidence" value="ECO:0007669"/>
    <property type="project" value="InterPro"/>
</dbReference>
<evidence type="ECO:0000313" key="6">
    <source>
        <dbReference type="Proteomes" id="UP000095751"/>
    </source>
</evidence>
<dbReference type="EMBL" id="KV784442">
    <property type="protein sequence ID" value="OEU05941.1"/>
    <property type="molecule type" value="Genomic_DNA"/>
</dbReference>
<dbReference type="AlphaFoldDB" id="A0A1E7EJ65"/>
<gene>
    <name evidence="5" type="ORF">FRACYDRAFT_155280</name>
</gene>
<dbReference type="SUPFAM" id="SSF46785">
    <property type="entry name" value="Winged helix' DNA-binding domain"/>
    <property type="match status" value="1"/>
</dbReference>
<reference evidence="5 6" key="1">
    <citation type="submission" date="2016-09" db="EMBL/GenBank/DDBJ databases">
        <title>Extensive genetic diversity and differential bi-allelic expression allows diatom success in the polar Southern Ocean.</title>
        <authorList>
            <consortium name="DOE Joint Genome Institute"/>
            <person name="Mock T."/>
            <person name="Otillar R.P."/>
            <person name="Strauss J."/>
            <person name="Dupont C."/>
            <person name="Frickenhaus S."/>
            <person name="Maumus F."/>
            <person name="Mcmullan M."/>
            <person name="Sanges R."/>
            <person name="Schmutz J."/>
            <person name="Toseland A."/>
            <person name="Valas R."/>
            <person name="Veluchamy A."/>
            <person name="Ward B.J."/>
            <person name="Allen A."/>
            <person name="Barry K."/>
            <person name="Falciatore A."/>
            <person name="Ferrante M."/>
            <person name="Fortunato A.E."/>
            <person name="Gloeckner G."/>
            <person name="Gruber A."/>
            <person name="Hipkin R."/>
            <person name="Janech M."/>
            <person name="Kroth P."/>
            <person name="Leese F."/>
            <person name="Lindquist E."/>
            <person name="Lyon B.R."/>
            <person name="Martin J."/>
            <person name="Mayer C."/>
            <person name="Parker M."/>
            <person name="Quesneville H."/>
            <person name="Raymond J."/>
            <person name="Uhlig C."/>
            <person name="Valentin K.U."/>
            <person name="Worden A.Z."/>
            <person name="Armbrust E.V."/>
            <person name="Bowler C."/>
            <person name="Green B."/>
            <person name="Moulton V."/>
            <person name="Van Oosterhout C."/>
            <person name="Grigoriev I."/>
        </authorList>
    </citation>
    <scope>NUCLEOTIDE SEQUENCE [LARGE SCALE GENOMIC DNA]</scope>
    <source>
        <strain evidence="5 6">CCMP1102</strain>
    </source>
</reference>
<keyword evidence="6" id="KW-1185">Reference proteome</keyword>